<protein>
    <recommendedName>
        <fullName evidence="4">Magnesium transporter MgtE intracellular domain-containing protein</fullName>
    </recommendedName>
</protein>
<evidence type="ECO:0008006" key="4">
    <source>
        <dbReference type="Google" id="ProtNLM"/>
    </source>
</evidence>
<feature type="region of interest" description="Disordered" evidence="1">
    <location>
        <begin position="219"/>
        <end position="260"/>
    </location>
</feature>
<evidence type="ECO:0000313" key="3">
    <source>
        <dbReference type="Proteomes" id="UP000593765"/>
    </source>
</evidence>
<dbReference type="KEGG" id="hbs:IPV69_00615"/>
<evidence type="ECO:0000313" key="2">
    <source>
        <dbReference type="EMBL" id="QOV89909.1"/>
    </source>
</evidence>
<feature type="compositionally biased region" description="Polar residues" evidence="1">
    <location>
        <begin position="224"/>
        <end position="233"/>
    </location>
</feature>
<dbReference type="AlphaFoldDB" id="A0A7M2WWY2"/>
<gene>
    <name evidence="2" type="ORF">IPV69_00615</name>
</gene>
<name>A0A7M2WWY2_9BACT</name>
<organism evidence="2 3">
    <name type="scientific">Humisphaera borealis</name>
    <dbReference type="NCBI Taxonomy" id="2807512"/>
    <lineage>
        <taxon>Bacteria</taxon>
        <taxon>Pseudomonadati</taxon>
        <taxon>Planctomycetota</taxon>
        <taxon>Phycisphaerae</taxon>
        <taxon>Tepidisphaerales</taxon>
        <taxon>Tepidisphaeraceae</taxon>
        <taxon>Humisphaera</taxon>
    </lineage>
</organism>
<reference evidence="2 3" key="1">
    <citation type="submission" date="2020-10" db="EMBL/GenBank/DDBJ databases">
        <title>Wide distribution of Phycisphaera-like planctomycetes from WD2101 soil group in peatlands and genome analysis of the first cultivated representative.</title>
        <authorList>
            <person name="Dedysh S.N."/>
            <person name="Beletsky A.V."/>
            <person name="Ivanova A."/>
            <person name="Kulichevskaya I.S."/>
            <person name="Suzina N.E."/>
            <person name="Philippov D.A."/>
            <person name="Rakitin A.L."/>
            <person name="Mardanov A.V."/>
            <person name="Ravin N.V."/>
        </authorList>
    </citation>
    <scope>NUCLEOTIDE SEQUENCE [LARGE SCALE GENOMIC DNA]</scope>
    <source>
        <strain evidence="2 3">M1803</strain>
    </source>
</reference>
<accession>A0A7M2WWY2</accession>
<dbReference type="EMBL" id="CP063458">
    <property type="protein sequence ID" value="QOV89909.1"/>
    <property type="molecule type" value="Genomic_DNA"/>
</dbReference>
<feature type="compositionally biased region" description="Low complexity" evidence="1">
    <location>
        <begin position="235"/>
        <end position="260"/>
    </location>
</feature>
<keyword evidence="3" id="KW-1185">Reference proteome</keyword>
<proteinExistence type="predicted"/>
<dbReference type="RefSeq" id="WP_206292972.1">
    <property type="nucleotide sequence ID" value="NZ_CP063458.1"/>
</dbReference>
<evidence type="ECO:0000256" key="1">
    <source>
        <dbReference type="SAM" id="MobiDB-lite"/>
    </source>
</evidence>
<dbReference type="Proteomes" id="UP000593765">
    <property type="component" value="Chromosome"/>
</dbReference>
<sequence>MKKLLNALVLVLAVNFLAVAGGVGWLFSSGKLDKDRIAAIKELLFPVEKPPEVVATQPATQPAAQESSVLKLDELLARYAGRRTGEQVELIQQSIDAQAVALDRRSRELDDLMKQILREKEDLARKTGALDADRQKLTDLEKKQLADAGDKGFQDSLKLLLAMPGKQAKSALMDLPDDTVVRYLQSMPPRTASKIIKEFKTPAEQTRINLVLDRMRQGGALPATQPTDGTADTTGARPPAANRPGNAAGRDAAAAAPVRE</sequence>